<keyword evidence="1" id="KW-1133">Transmembrane helix</keyword>
<dbReference type="AlphaFoldDB" id="A0A2N9P929"/>
<feature type="transmembrane region" description="Helical" evidence="1">
    <location>
        <begin position="130"/>
        <end position="155"/>
    </location>
</feature>
<name>A0A2N9P929_9FLAO</name>
<keyword evidence="1" id="KW-0472">Membrane</keyword>
<protein>
    <recommendedName>
        <fullName evidence="4">EpsG family protein</fullName>
    </recommendedName>
</protein>
<dbReference type="Proteomes" id="UP000238180">
    <property type="component" value="Unassembled WGS sequence"/>
</dbReference>
<evidence type="ECO:0000313" key="2">
    <source>
        <dbReference type="EMBL" id="SPE76868.1"/>
    </source>
</evidence>
<feature type="transmembrane region" description="Helical" evidence="1">
    <location>
        <begin position="239"/>
        <end position="259"/>
    </location>
</feature>
<feature type="transmembrane region" description="Helical" evidence="1">
    <location>
        <begin position="95"/>
        <end position="118"/>
    </location>
</feature>
<sequence length="333" mass="40369">MKELQILLVVLVFISYYFLCFLQVKKLKLVMLPFFIVSSIVLRLNVDVALNKDYYGYYYGYSLSDFNNIFDYFLKEPYLYIQYSFLKYPNFDHDFIFVFIYGINFILISVFFIWLAFLNDVSVWKKNILFTLYYFLFGYVLLRNGPSYVIFSYFIYYSIREIKKSRLIFLTPFMHISSILPLGLYFSDSKRYFKILFVFLILSSILIIFILPYIESNQAFDKIFTKADAYSEELEEISIFHYIYFGFMFSVFILQLFFLRKKVYNPFLITTFIIYLLGFFVNPVVGFRLSPYFLISSLFYKVENYKNLDRMLNIFSFFLVFYFVLTFKDSHYL</sequence>
<evidence type="ECO:0000313" key="3">
    <source>
        <dbReference type="Proteomes" id="UP000238180"/>
    </source>
</evidence>
<accession>A0A2N9P929</accession>
<gene>
    <name evidence="2" type="ORF">FLACOL_00857</name>
</gene>
<feature type="transmembrane region" description="Helical" evidence="1">
    <location>
        <begin position="29"/>
        <end position="46"/>
    </location>
</feature>
<evidence type="ECO:0008006" key="4">
    <source>
        <dbReference type="Google" id="ProtNLM"/>
    </source>
</evidence>
<dbReference type="RefSeq" id="WP_105195722.1">
    <property type="nucleotide sequence ID" value="NZ_OLKH01000074.1"/>
</dbReference>
<organism evidence="2 3">
    <name type="scientific">Flavobacterium columnare</name>
    <dbReference type="NCBI Taxonomy" id="996"/>
    <lineage>
        <taxon>Bacteria</taxon>
        <taxon>Pseudomonadati</taxon>
        <taxon>Bacteroidota</taxon>
        <taxon>Flavobacteriia</taxon>
        <taxon>Flavobacteriales</taxon>
        <taxon>Flavobacteriaceae</taxon>
        <taxon>Flavobacterium</taxon>
    </lineage>
</organism>
<reference evidence="2 3" key="1">
    <citation type="submission" date="2018-02" db="EMBL/GenBank/DDBJ databases">
        <authorList>
            <person name="Cohen D.B."/>
            <person name="Kent A.D."/>
        </authorList>
    </citation>
    <scope>NUCLEOTIDE SEQUENCE [LARGE SCALE GENOMIC DNA]</scope>
    <source>
        <strain evidence="2">CIP109753</strain>
    </source>
</reference>
<feature type="transmembrane region" description="Helical" evidence="1">
    <location>
        <begin position="266"/>
        <end position="290"/>
    </location>
</feature>
<feature type="transmembrane region" description="Helical" evidence="1">
    <location>
        <begin position="310"/>
        <end position="327"/>
    </location>
</feature>
<feature type="transmembrane region" description="Helical" evidence="1">
    <location>
        <begin position="193"/>
        <end position="214"/>
    </location>
</feature>
<proteinExistence type="predicted"/>
<feature type="transmembrane region" description="Helical" evidence="1">
    <location>
        <begin position="167"/>
        <end position="186"/>
    </location>
</feature>
<feature type="transmembrane region" description="Helical" evidence="1">
    <location>
        <begin position="6"/>
        <end position="22"/>
    </location>
</feature>
<keyword evidence="1" id="KW-0812">Transmembrane</keyword>
<dbReference type="EMBL" id="OLKH01000074">
    <property type="protein sequence ID" value="SPE76868.1"/>
    <property type="molecule type" value="Genomic_DNA"/>
</dbReference>
<evidence type="ECO:0000256" key="1">
    <source>
        <dbReference type="SAM" id="Phobius"/>
    </source>
</evidence>